<gene>
    <name evidence="2" type="ORF">K458DRAFT_407176</name>
</gene>
<dbReference type="Proteomes" id="UP000799291">
    <property type="component" value="Unassembled WGS sequence"/>
</dbReference>
<evidence type="ECO:0000313" key="3">
    <source>
        <dbReference type="Proteomes" id="UP000799291"/>
    </source>
</evidence>
<sequence>MSKLTAAEIFHLRGPDWCPGLAYPRRSRTAHSLLKELFLRPSQKTDVNGDQPAVEAHGACAGSCSSAAAAYPEEQASHIRSWSFATSVAARQVQSQGCPTYGTAKHLTPHYGWKLPRVRQRGSRVTSVGSRDDKPDQLREGAELNTENA</sequence>
<dbReference type="EMBL" id="MU005595">
    <property type="protein sequence ID" value="KAF2680704.1"/>
    <property type="molecule type" value="Genomic_DNA"/>
</dbReference>
<name>A0A6G1IR29_9PLEO</name>
<feature type="compositionally biased region" description="Basic and acidic residues" evidence="1">
    <location>
        <begin position="130"/>
        <end position="142"/>
    </location>
</feature>
<accession>A0A6G1IR29</accession>
<proteinExistence type="predicted"/>
<evidence type="ECO:0000313" key="2">
    <source>
        <dbReference type="EMBL" id="KAF2680704.1"/>
    </source>
</evidence>
<reference evidence="2" key="1">
    <citation type="journal article" date="2020" name="Stud. Mycol.">
        <title>101 Dothideomycetes genomes: a test case for predicting lifestyles and emergence of pathogens.</title>
        <authorList>
            <person name="Haridas S."/>
            <person name="Albert R."/>
            <person name="Binder M."/>
            <person name="Bloem J."/>
            <person name="Labutti K."/>
            <person name="Salamov A."/>
            <person name="Andreopoulos B."/>
            <person name="Baker S."/>
            <person name="Barry K."/>
            <person name="Bills G."/>
            <person name="Bluhm B."/>
            <person name="Cannon C."/>
            <person name="Castanera R."/>
            <person name="Culley D."/>
            <person name="Daum C."/>
            <person name="Ezra D."/>
            <person name="Gonzalez J."/>
            <person name="Henrissat B."/>
            <person name="Kuo A."/>
            <person name="Liang C."/>
            <person name="Lipzen A."/>
            <person name="Lutzoni F."/>
            <person name="Magnuson J."/>
            <person name="Mondo S."/>
            <person name="Nolan M."/>
            <person name="Ohm R."/>
            <person name="Pangilinan J."/>
            <person name="Park H.-J."/>
            <person name="Ramirez L."/>
            <person name="Alfaro M."/>
            <person name="Sun H."/>
            <person name="Tritt A."/>
            <person name="Yoshinaga Y."/>
            <person name="Zwiers L.-H."/>
            <person name="Turgeon B."/>
            <person name="Goodwin S."/>
            <person name="Spatafora J."/>
            <person name="Crous P."/>
            <person name="Grigoriev I."/>
        </authorList>
    </citation>
    <scope>NUCLEOTIDE SEQUENCE</scope>
    <source>
        <strain evidence="2">CBS 122367</strain>
    </source>
</reference>
<dbReference type="AlphaFoldDB" id="A0A6G1IR29"/>
<protein>
    <submittedName>
        <fullName evidence="2">Uncharacterized protein</fullName>
    </submittedName>
</protein>
<evidence type="ECO:0000256" key="1">
    <source>
        <dbReference type="SAM" id="MobiDB-lite"/>
    </source>
</evidence>
<keyword evidence="3" id="KW-1185">Reference proteome</keyword>
<feature type="region of interest" description="Disordered" evidence="1">
    <location>
        <begin position="118"/>
        <end position="149"/>
    </location>
</feature>
<organism evidence="2 3">
    <name type="scientific">Lentithecium fluviatile CBS 122367</name>
    <dbReference type="NCBI Taxonomy" id="1168545"/>
    <lineage>
        <taxon>Eukaryota</taxon>
        <taxon>Fungi</taxon>
        <taxon>Dikarya</taxon>
        <taxon>Ascomycota</taxon>
        <taxon>Pezizomycotina</taxon>
        <taxon>Dothideomycetes</taxon>
        <taxon>Pleosporomycetidae</taxon>
        <taxon>Pleosporales</taxon>
        <taxon>Massarineae</taxon>
        <taxon>Lentitheciaceae</taxon>
        <taxon>Lentithecium</taxon>
    </lineage>
</organism>